<reference evidence="4 5" key="1">
    <citation type="submission" date="2019-08" db="EMBL/GenBank/DDBJ databases">
        <title>Deep-cultivation of Planctomycetes and their phenomic and genomic characterization uncovers novel biology.</title>
        <authorList>
            <person name="Wiegand S."/>
            <person name="Jogler M."/>
            <person name="Boedeker C."/>
            <person name="Pinto D."/>
            <person name="Vollmers J."/>
            <person name="Rivas-Marin E."/>
            <person name="Kohn T."/>
            <person name="Peeters S.H."/>
            <person name="Heuer A."/>
            <person name="Rast P."/>
            <person name="Oberbeckmann S."/>
            <person name="Bunk B."/>
            <person name="Jeske O."/>
            <person name="Meyerdierks A."/>
            <person name="Storesund J.E."/>
            <person name="Kallscheuer N."/>
            <person name="Luecker S."/>
            <person name="Lage O.M."/>
            <person name="Pohl T."/>
            <person name="Merkel B.J."/>
            <person name="Hornburger P."/>
            <person name="Mueller R.-W."/>
            <person name="Bruemmer F."/>
            <person name="Labrenz M."/>
            <person name="Spormann A.M."/>
            <person name="Op den Camp H."/>
            <person name="Overmann J."/>
            <person name="Amann R."/>
            <person name="Jetten M.S.M."/>
            <person name="Mascher T."/>
            <person name="Medema M.H."/>
            <person name="Devos D.P."/>
            <person name="Kaster A.-K."/>
            <person name="Ovreas L."/>
            <person name="Rohde M."/>
            <person name="Galperin M.Y."/>
            <person name="Jogler C."/>
        </authorList>
    </citation>
    <scope>NUCLEOTIDE SEQUENCE [LARGE SCALE GENOMIC DNA]</scope>
    <source>
        <strain evidence="4 5">OJF2</strain>
    </source>
</reference>
<name>A0A5B9WDP4_9BACT</name>
<feature type="transmembrane region" description="Helical" evidence="2">
    <location>
        <begin position="45"/>
        <end position="63"/>
    </location>
</feature>
<dbReference type="Gene3D" id="2.60.40.1120">
    <property type="entry name" value="Carboxypeptidase-like, regulatory domain"/>
    <property type="match status" value="1"/>
</dbReference>
<organism evidence="4 5">
    <name type="scientific">Aquisphaera giovannonii</name>
    <dbReference type="NCBI Taxonomy" id="406548"/>
    <lineage>
        <taxon>Bacteria</taxon>
        <taxon>Pseudomonadati</taxon>
        <taxon>Planctomycetota</taxon>
        <taxon>Planctomycetia</taxon>
        <taxon>Isosphaerales</taxon>
        <taxon>Isosphaeraceae</taxon>
        <taxon>Aquisphaera</taxon>
    </lineage>
</organism>
<feature type="transmembrane region" description="Helical" evidence="2">
    <location>
        <begin position="238"/>
        <end position="260"/>
    </location>
</feature>
<gene>
    <name evidence="4" type="primary">blaR1_10</name>
    <name evidence="4" type="ORF">OJF2_71770</name>
</gene>
<dbReference type="SUPFAM" id="SSF49464">
    <property type="entry name" value="Carboxypeptidase regulatory domain-like"/>
    <property type="match status" value="1"/>
</dbReference>
<evidence type="ECO:0000313" key="4">
    <source>
        <dbReference type="EMBL" id="QEH38573.1"/>
    </source>
</evidence>
<feature type="region of interest" description="Disordered" evidence="1">
    <location>
        <begin position="416"/>
        <end position="444"/>
    </location>
</feature>
<sequence>MSLDLGRLGYGLADYYALATLVLLGAGAAMALLRQPARRMAVGRAAIGGLLALLAIGLIPAWPRSRVLGPVARPDLAPSPDGGRAIGPIAAGPAGMAPAAAARQPEASKPEPVLSPAEAEARRLPAAIPGWRTLAGWSFLAGAGLMVAWLAVGSWQAAALRLRSRRPEEGVRELLSRVVGEGGVVPELLVNDLLHQPVAVGVLRPAIILPARFVQGEPEHRLEAALAHEWAHIRNRDLWLVAASRLLLPVLYAHPAYWWLRRRIRDDQEVLADAAAAGVEGRLSYAEVLLAWSRGVSAPAPFATGGSLALFERPSQIKRRIVMLLDHRLRVEPTCPAGWQRGVSAVAAAAVLGLSLVTLRPAAAGAGASGAPTAAGVETVEEMSAMPGGTAQRRGRLLGPDGKPFAGAKVYLSHQGSGWNRRPAQSDRPALIGTTADDGTFGYPEEARPEVRWLSQPVVKAEGYGPAFAEPEEKGDVATFRLVKDDVPLRGRVLDIQGRPVAGATVQVVGVLWHPGGSLDPWIEKLKAEKTAYPVEYSTLKSWSLRDVPGLFPPGTTDAEGRFTVTGLGRERIASLLISGPGIETRFEYAATRPMATMRYPDFPGNNGSHDVTYHGTGFDLVVGPGLEATGTVTDKDTGSPLAGAVVETAALFGNPLRTLSAVTDGEGRYRLIGIPPKTQFNDDQSLLVSLAGGPPYLPTVKPLGKPEGGRPIAVDFQLKRGVWATGRVVEKGTGQGVKANFSYYILADNPHAKSYPPYGTIRAGMPNETEPDGTFKLAVMPGPGVIGVRVGNEHYRLGAGAEKIPGPRRDGGGLDMIPAEPGYLMPKNYHSLGIIDPKVGDESVSLEIALDRGKTVRGKVVDPDGRPVTGFRVEGLQDHFRMWTPKPLPTDEFVVEGIGEGSDRDVLVCHEGLRLAGSYVIKPDEAGPIVVRLEPAGRLSGRIVDAAGLPMAEADLVSFNPFGDAKHERAPFAGPVKTDKDGRFRAEALIPGRKYNIKVQTKGRLTDVANDVVVKSGESKDLGDLTVKMGD</sequence>
<dbReference type="AlphaFoldDB" id="A0A5B9WDP4"/>
<accession>A0A5B9WDP4</accession>
<feature type="transmembrane region" description="Helical" evidence="2">
    <location>
        <begin position="134"/>
        <end position="155"/>
    </location>
</feature>
<keyword evidence="2" id="KW-1133">Transmembrane helix</keyword>
<dbReference type="InterPro" id="IPR008756">
    <property type="entry name" value="Peptidase_M56"/>
</dbReference>
<dbReference type="CDD" id="cd07341">
    <property type="entry name" value="M56_BlaR1_MecR1_like"/>
    <property type="match status" value="1"/>
</dbReference>
<dbReference type="PANTHER" id="PTHR34978">
    <property type="entry name" value="POSSIBLE SENSOR-TRANSDUCER PROTEIN BLAR"/>
    <property type="match status" value="1"/>
</dbReference>
<dbReference type="InterPro" id="IPR008969">
    <property type="entry name" value="CarboxyPept-like_regulatory"/>
</dbReference>
<feature type="domain" description="Peptidase M56" evidence="3">
    <location>
        <begin position="162"/>
        <end position="324"/>
    </location>
</feature>
<dbReference type="OrthoDB" id="256352at2"/>
<dbReference type="RefSeq" id="WP_148598006.1">
    <property type="nucleotide sequence ID" value="NZ_CP042997.1"/>
</dbReference>
<dbReference type="Pfam" id="PF05569">
    <property type="entry name" value="Peptidase_M56"/>
    <property type="match status" value="1"/>
</dbReference>
<evidence type="ECO:0000256" key="1">
    <source>
        <dbReference type="SAM" id="MobiDB-lite"/>
    </source>
</evidence>
<keyword evidence="5" id="KW-1185">Reference proteome</keyword>
<dbReference type="GO" id="GO:0030246">
    <property type="term" value="F:carbohydrate binding"/>
    <property type="evidence" value="ECO:0007669"/>
    <property type="project" value="InterPro"/>
</dbReference>
<proteinExistence type="predicted"/>
<evidence type="ECO:0000259" key="3">
    <source>
        <dbReference type="Pfam" id="PF05569"/>
    </source>
</evidence>
<evidence type="ECO:0000256" key="2">
    <source>
        <dbReference type="SAM" id="Phobius"/>
    </source>
</evidence>
<keyword evidence="2" id="KW-0472">Membrane</keyword>
<evidence type="ECO:0000313" key="5">
    <source>
        <dbReference type="Proteomes" id="UP000324233"/>
    </source>
</evidence>
<dbReference type="Proteomes" id="UP000324233">
    <property type="component" value="Chromosome"/>
</dbReference>
<dbReference type="PANTHER" id="PTHR34978:SF3">
    <property type="entry name" value="SLR0241 PROTEIN"/>
    <property type="match status" value="1"/>
</dbReference>
<dbReference type="SUPFAM" id="SSF49452">
    <property type="entry name" value="Starch-binding domain-like"/>
    <property type="match status" value="1"/>
</dbReference>
<protein>
    <submittedName>
        <fullName evidence="4">Regulatory protein BlaR1</fullName>
    </submittedName>
</protein>
<dbReference type="InterPro" id="IPR052173">
    <property type="entry name" value="Beta-lactam_resp_regulator"/>
</dbReference>
<dbReference type="InterPro" id="IPR013784">
    <property type="entry name" value="Carb-bd-like_fold"/>
</dbReference>
<dbReference type="EMBL" id="CP042997">
    <property type="protein sequence ID" value="QEH38573.1"/>
    <property type="molecule type" value="Genomic_DNA"/>
</dbReference>
<dbReference type="KEGG" id="agv:OJF2_71770"/>
<feature type="transmembrane region" description="Helical" evidence="2">
    <location>
        <begin position="15"/>
        <end position="33"/>
    </location>
</feature>
<keyword evidence="2" id="KW-0812">Transmembrane</keyword>